<dbReference type="InterPro" id="IPR058923">
    <property type="entry name" value="RCC1-like_dom"/>
</dbReference>
<feature type="signal peptide" evidence="3">
    <location>
        <begin position="1"/>
        <end position="27"/>
    </location>
</feature>
<dbReference type="InterPro" id="IPR000408">
    <property type="entry name" value="Reg_chr_condens"/>
</dbReference>
<keyword evidence="1" id="KW-0677">Repeat</keyword>
<sequence>MVRVLRKVLGLGSASLCCACMSWTAYCDRTSTGLGELLVWGGGTGDCFGGGTTAVKLPRNVKDLPLVRDAAIGCAVGAAIDASGGVYAISRRKDSDTMYAAEAEKLTKIKARATSVAVAPSDEVLVTTNRGYLMSISKDSNSDSDDWGAATTLEGEHSRSTIVDVTCGTGHCVAISSIGEAFAWGRNECGQLGHGTKSDKAVEFPKRMRFPKHVEVEKASCGDQHTAIVDKSGKLWTCGSDEWCQAGHTEEPWLLSDKNVVLPTVVEKLRKKKIHDVDCGGEHTVAVVEDGTVFTTGLGRWGQLGHHNFVHFAPVHAVQGFDGTGKRATSASAGANHTQIISTDGRLYACGANEYGQLGNAGLQPSALPGKVKGEARRSKVAKTISARDASAAIVPRA</sequence>
<dbReference type="PANTHER" id="PTHR22872">
    <property type="entry name" value="BTK-BINDING PROTEIN-RELATED"/>
    <property type="match status" value="1"/>
</dbReference>
<name>A0A7S3A3D0_9RHOD</name>
<dbReference type="EMBL" id="HBHW01035309">
    <property type="protein sequence ID" value="CAE0059059.1"/>
    <property type="molecule type" value="Transcribed_RNA"/>
</dbReference>
<evidence type="ECO:0000256" key="2">
    <source>
        <dbReference type="PROSITE-ProRule" id="PRU00235"/>
    </source>
</evidence>
<dbReference type="InterPro" id="IPR051625">
    <property type="entry name" value="Signaling_Regulatory_Domain"/>
</dbReference>
<dbReference type="InterPro" id="IPR009091">
    <property type="entry name" value="RCC1/BLIP-II"/>
</dbReference>
<dbReference type="Gene3D" id="2.130.10.30">
    <property type="entry name" value="Regulator of chromosome condensation 1/beta-lactamase-inhibitor protein II"/>
    <property type="match status" value="2"/>
</dbReference>
<evidence type="ECO:0000313" key="5">
    <source>
        <dbReference type="EMBL" id="CAE0059059.1"/>
    </source>
</evidence>
<accession>A0A7S3A3D0</accession>
<feature type="chain" id="PRO_5031051431" description="RCC1-like domain-containing protein" evidence="3">
    <location>
        <begin position="28"/>
        <end position="398"/>
    </location>
</feature>
<evidence type="ECO:0000256" key="3">
    <source>
        <dbReference type="SAM" id="SignalP"/>
    </source>
</evidence>
<feature type="repeat" description="RCC1" evidence="2">
    <location>
        <begin position="345"/>
        <end position="397"/>
    </location>
</feature>
<feature type="repeat" description="RCC1" evidence="2">
    <location>
        <begin position="233"/>
        <end position="290"/>
    </location>
</feature>
<proteinExistence type="predicted"/>
<organism evidence="5">
    <name type="scientific">Rhodosorus marinus</name>
    <dbReference type="NCBI Taxonomy" id="101924"/>
    <lineage>
        <taxon>Eukaryota</taxon>
        <taxon>Rhodophyta</taxon>
        <taxon>Stylonematophyceae</taxon>
        <taxon>Stylonematales</taxon>
        <taxon>Stylonemataceae</taxon>
        <taxon>Rhodosorus</taxon>
    </lineage>
</organism>
<feature type="repeat" description="RCC1" evidence="2">
    <location>
        <begin position="179"/>
        <end position="232"/>
    </location>
</feature>
<gene>
    <name evidence="5" type="ORF">RMAR00112_LOCUS27124</name>
</gene>
<feature type="repeat" description="RCC1" evidence="2">
    <location>
        <begin position="291"/>
        <end position="344"/>
    </location>
</feature>
<dbReference type="Pfam" id="PF25390">
    <property type="entry name" value="WD40_RLD"/>
    <property type="match status" value="1"/>
</dbReference>
<dbReference type="SUPFAM" id="SSF50985">
    <property type="entry name" value="RCC1/BLIP-II"/>
    <property type="match status" value="1"/>
</dbReference>
<dbReference type="PROSITE" id="PS50012">
    <property type="entry name" value="RCC1_3"/>
    <property type="match status" value="4"/>
</dbReference>
<evidence type="ECO:0000259" key="4">
    <source>
        <dbReference type="Pfam" id="PF25390"/>
    </source>
</evidence>
<dbReference type="AlphaFoldDB" id="A0A7S3A3D0"/>
<keyword evidence="3" id="KW-0732">Signal</keyword>
<feature type="domain" description="RCC1-like" evidence="4">
    <location>
        <begin position="159"/>
        <end position="375"/>
    </location>
</feature>
<reference evidence="5" key="1">
    <citation type="submission" date="2021-01" db="EMBL/GenBank/DDBJ databases">
        <authorList>
            <person name="Corre E."/>
            <person name="Pelletier E."/>
            <person name="Niang G."/>
            <person name="Scheremetjew M."/>
            <person name="Finn R."/>
            <person name="Kale V."/>
            <person name="Holt S."/>
            <person name="Cochrane G."/>
            <person name="Meng A."/>
            <person name="Brown T."/>
            <person name="Cohen L."/>
        </authorList>
    </citation>
    <scope>NUCLEOTIDE SEQUENCE</scope>
    <source>
        <strain evidence="5">CCMP 769</strain>
    </source>
</reference>
<protein>
    <recommendedName>
        <fullName evidence="4">RCC1-like domain-containing protein</fullName>
    </recommendedName>
</protein>
<evidence type="ECO:0000256" key="1">
    <source>
        <dbReference type="ARBA" id="ARBA00022737"/>
    </source>
</evidence>
<dbReference type="PRINTS" id="PR00633">
    <property type="entry name" value="RCCNDNSATION"/>
</dbReference>